<evidence type="ECO:0000259" key="11">
    <source>
        <dbReference type="PROSITE" id="PS52015"/>
    </source>
</evidence>
<feature type="compositionally biased region" description="Basic residues" evidence="10">
    <location>
        <begin position="27"/>
        <end position="37"/>
    </location>
</feature>
<dbReference type="EMBL" id="JACXSS010000001">
    <property type="protein sequence ID" value="MBD9355836.1"/>
    <property type="molecule type" value="Genomic_DNA"/>
</dbReference>
<feature type="domain" description="TonB C-terminal" evidence="11">
    <location>
        <begin position="87"/>
        <end position="183"/>
    </location>
</feature>
<reference evidence="12 13" key="1">
    <citation type="submission" date="2020-09" db="EMBL/GenBank/DDBJ databases">
        <title>Methylomonas albis sp. nov. and Methylomonas fluvii sp. nov.: Two cold-adapted methanotrophs from the River Elbe and an amended description of Methylovulum psychrotolerans strain Eb1.</title>
        <authorList>
            <person name="Bussmann I.K."/>
            <person name="Klings K.-W."/>
            <person name="Warnstedt J."/>
            <person name="Hoppert M."/>
            <person name="Saborowski A."/>
            <person name="Horn F."/>
            <person name="Liebner S."/>
        </authorList>
    </citation>
    <scope>NUCLEOTIDE SEQUENCE [LARGE SCALE GENOMIC DNA]</scope>
    <source>
        <strain evidence="12 13">EbA</strain>
    </source>
</reference>
<evidence type="ECO:0000313" key="13">
    <source>
        <dbReference type="Proteomes" id="UP000652176"/>
    </source>
</evidence>
<protein>
    <submittedName>
        <fullName evidence="12">Energy transducer TonB</fullName>
    </submittedName>
</protein>
<proteinExistence type="inferred from homology"/>
<dbReference type="SUPFAM" id="SSF74653">
    <property type="entry name" value="TolA/TonB C-terminal domain"/>
    <property type="match status" value="1"/>
</dbReference>
<evidence type="ECO:0000256" key="1">
    <source>
        <dbReference type="ARBA" id="ARBA00004383"/>
    </source>
</evidence>
<sequence>MEVSTISIPAAKPALGPKLPQPGTLKPSRRKPQLKPKLKMITTQALPSDFSALEQILEQEPQASSELTPSITHRGELTNDENIPYTEAYISAAYEHNPKPNYPSIARSHGWQGKVTLRVQVNQEGKVELVAVEQSCGHESLDESAVEAVKQWYFVPAKRGETRVASLVLVPIIFSLQDQESYL</sequence>
<keyword evidence="6" id="KW-0812">Transmembrane</keyword>
<feature type="compositionally biased region" description="Low complexity" evidence="10">
    <location>
        <begin position="9"/>
        <end position="23"/>
    </location>
</feature>
<dbReference type="InterPro" id="IPR037682">
    <property type="entry name" value="TonB_C"/>
</dbReference>
<keyword evidence="13" id="KW-1185">Reference proteome</keyword>
<keyword evidence="5" id="KW-0997">Cell inner membrane</keyword>
<evidence type="ECO:0000256" key="4">
    <source>
        <dbReference type="ARBA" id="ARBA00022475"/>
    </source>
</evidence>
<keyword evidence="9" id="KW-0472">Membrane</keyword>
<comment type="similarity">
    <text evidence="2">Belongs to the TonB family.</text>
</comment>
<dbReference type="PROSITE" id="PS52015">
    <property type="entry name" value="TONB_CTD"/>
    <property type="match status" value="1"/>
</dbReference>
<keyword evidence="7" id="KW-0653">Protein transport</keyword>
<dbReference type="Proteomes" id="UP000652176">
    <property type="component" value="Unassembled WGS sequence"/>
</dbReference>
<dbReference type="InterPro" id="IPR051045">
    <property type="entry name" value="TonB-dependent_transducer"/>
</dbReference>
<organism evidence="12 13">
    <name type="scientific">Methylomonas albis</name>
    <dbReference type="NCBI Taxonomy" id="1854563"/>
    <lineage>
        <taxon>Bacteria</taxon>
        <taxon>Pseudomonadati</taxon>
        <taxon>Pseudomonadota</taxon>
        <taxon>Gammaproteobacteria</taxon>
        <taxon>Methylococcales</taxon>
        <taxon>Methylococcaceae</taxon>
        <taxon>Methylomonas</taxon>
    </lineage>
</organism>
<comment type="subcellular location">
    <subcellularLocation>
        <location evidence="1">Cell inner membrane</location>
        <topology evidence="1">Single-pass membrane protein</topology>
        <orientation evidence="1">Periplasmic side</orientation>
    </subcellularLocation>
</comment>
<evidence type="ECO:0000313" key="12">
    <source>
        <dbReference type="EMBL" id="MBD9355836.1"/>
    </source>
</evidence>
<feature type="compositionally biased region" description="Polar residues" evidence="10">
    <location>
        <begin position="61"/>
        <end position="71"/>
    </location>
</feature>
<evidence type="ECO:0000256" key="3">
    <source>
        <dbReference type="ARBA" id="ARBA00022448"/>
    </source>
</evidence>
<evidence type="ECO:0000256" key="5">
    <source>
        <dbReference type="ARBA" id="ARBA00022519"/>
    </source>
</evidence>
<evidence type="ECO:0000256" key="2">
    <source>
        <dbReference type="ARBA" id="ARBA00006555"/>
    </source>
</evidence>
<keyword evidence="4" id="KW-1003">Cell membrane</keyword>
<dbReference type="Pfam" id="PF03544">
    <property type="entry name" value="TonB_C"/>
    <property type="match status" value="1"/>
</dbReference>
<keyword evidence="3" id="KW-0813">Transport</keyword>
<accession>A0ABR9CZ74</accession>
<feature type="region of interest" description="Disordered" evidence="10">
    <location>
        <begin position="60"/>
        <end position="79"/>
    </location>
</feature>
<evidence type="ECO:0000256" key="10">
    <source>
        <dbReference type="SAM" id="MobiDB-lite"/>
    </source>
</evidence>
<dbReference type="PANTHER" id="PTHR33446:SF2">
    <property type="entry name" value="PROTEIN TONB"/>
    <property type="match status" value="1"/>
</dbReference>
<dbReference type="Gene3D" id="3.30.1150.10">
    <property type="match status" value="1"/>
</dbReference>
<comment type="caution">
    <text evidence="12">The sequence shown here is derived from an EMBL/GenBank/DDBJ whole genome shotgun (WGS) entry which is preliminary data.</text>
</comment>
<dbReference type="NCBIfam" id="TIGR01352">
    <property type="entry name" value="tonB_Cterm"/>
    <property type="match status" value="1"/>
</dbReference>
<dbReference type="PANTHER" id="PTHR33446">
    <property type="entry name" value="PROTEIN TONB-RELATED"/>
    <property type="match status" value="1"/>
</dbReference>
<feature type="region of interest" description="Disordered" evidence="10">
    <location>
        <begin position="1"/>
        <end position="37"/>
    </location>
</feature>
<evidence type="ECO:0000256" key="9">
    <source>
        <dbReference type="ARBA" id="ARBA00023136"/>
    </source>
</evidence>
<evidence type="ECO:0000256" key="7">
    <source>
        <dbReference type="ARBA" id="ARBA00022927"/>
    </source>
</evidence>
<gene>
    <name evidence="12" type="ORF">IE877_08055</name>
</gene>
<evidence type="ECO:0000256" key="6">
    <source>
        <dbReference type="ARBA" id="ARBA00022692"/>
    </source>
</evidence>
<evidence type="ECO:0000256" key="8">
    <source>
        <dbReference type="ARBA" id="ARBA00022989"/>
    </source>
</evidence>
<keyword evidence="8" id="KW-1133">Transmembrane helix</keyword>
<name>A0ABR9CZ74_9GAMM</name>
<dbReference type="InterPro" id="IPR006260">
    <property type="entry name" value="TonB/TolA_C"/>
</dbReference>